<comment type="caution">
    <text evidence="3">The sequence shown here is derived from an EMBL/GenBank/DDBJ whole genome shotgun (WGS) entry which is preliminary data.</text>
</comment>
<dbReference type="Gene3D" id="3.40.50.720">
    <property type="entry name" value="NAD(P)-binding Rossmann-like Domain"/>
    <property type="match status" value="1"/>
</dbReference>
<protein>
    <submittedName>
        <fullName evidence="3">TOMM leader peptide-binding protein</fullName>
    </submittedName>
</protein>
<dbReference type="InterPro" id="IPR027624">
    <property type="entry name" value="TOMM_cyclo_SagD"/>
</dbReference>
<keyword evidence="4" id="KW-1185">Reference proteome</keyword>
<dbReference type="InterPro" id="IPR003776">
    <property type="entry name" value="YcaO-like_dom"/>
</dbReference>
<dbReference type="Gene3D" id="3.30.40.250">
    <property type="match status" value="1"/>
</dbReference>
<evidence type="ECO:0000256" key="1">
    <source>
        <dbReference type="SAM" id="MobiDB-lite"/>
    </source>
</evidence>
<gene>
    <name evidence="3" type="ORF">O4U47_07635</name>
</gene>
<reference evidence="3" key="1">
    <citation type="submission" date="2023-01" db="EMBL/GenBank/DDBJ databases">
        <title>Draft genome sequence of Nocardiopsis sp. LSu2-4 isolated from halophytes.</title>
        <authorList>
            <person name="Duangmal K."/>
            <person name="Chantavorakit T."/>
        </authorList>
    </citation>
    <scope>NUCLEOTIDE SEQUENCE</scope>
    <source>
        <strain evidence="3">LSu2-4</strain>
    </source>
</reference>
<evidence type="ECO:0000313" key="3">
    <source>
        <dbReference type="EMBL" id="MDA2804381.1"/>
    </source>
</evidence>
<sequence length="653" mass="70709">MADSPGVRVEGTGLLAAAVTGAVRVSAAPEPPELAASVSDCWRDGEELRRWARDHGVPWLPVRTELGTVVVGPLERPGAGGCLRCAQARRHRATTDPDGTLAAFTAHRDTLAATPSTLLTPLAADTVAALVAAEAARVASGAVPRTAEAFLRVDLRTLEVTRHPFLPDPHCPDCAEPPDVPPVGPGGPAAPRPRPKPDPHTYRLRPDLDPADLRAHFVEPEAGLIRELQYGTTAGMALVRAPMRLRDHHRSKRTESGYGRTRDFRTSETVAICEALERYGGLRQGDRPEVVRASYHEVAERAIDVSAIGLHPPESYAREGFRCTPFDPGREYGWVQGYSFARRGPVLVPERLAYYGIGEESGHDPMFVLESSNGGATGSCLEEAILHGLLEVLERDAFLLTWYARLPVPKVDPFSAADRTIPLLVEQIRHEQGYAVSLYDTTLDHGVPSVWAMAVRSDDDESRPRVSCAAGAHLQPERAVLGALAELGPILDGLIGTYPGEAERVGAMVADSAQVQQMADHGLLYADSRVFDRLRFLTGPTPRPGVPIDASFGTRTWPSIAGADLTEDLHALTGRLLADGLDVVAVDQTASEHRRAGLSCVKVLVPGMLPMTFGHAYRRIHGLPRLRDVPFRLGYTPRPLEDADLNPFPHPFP</sequence>
<dbReference type="Gene3D" id="3.30.160.660">
    <property type="match status" value="1"/>
</dbReference>
<dbReference type="SUPFAM" id="SSF69572">
    <property type="entry name" value="Activating enzymes of the ubiquitin-like proteins"/>
    <property type="match status" value="1"/>
</dbReference>
<dbReference type="InterPro" id="IPR035985">
    <property type="entry name" value="Ubiquitin-activating_enz"/>
</dbReference>
<accession>A0ABT4TJ36</accession>
<feature type="compositionally biased region" description="Basic and acidic residues" evidence="1">
    <location>
        <begin position="195"/>
        <end position="207"/>
    </location>
</feature>
<dbReference type="PROSITE" id="PS51664">
    <property type="entry name" value="YCAO"/>
    <property type="match status" value="1"/>
</dbReference>
<dbReference type="Pfam" id="PF02624">
    <property type="entry name" value="YcaO"/>
    <property type="match status" value="1"/>
</dbReference>
<dbReference type="Gene3D" id="3.30.1330.230">
    <property type="match status" value="1"/>
</dbReference>
<feature type="compositionally biased region" description="Pro residues" evidence="1">
    <location>
        <begin position="178"/>
        <end position="192"/>
    </location>
</feature>
<dbReference type="PANTHER" id="PTHR37809">
    <property type="entry name" value="RIBOSOMAL PROTEIN S12 METHYLTHIOTRANSFERASE ACCESSORY FACTOR YCAO"/>
    <property type="match status" value="1"/>
</dbReference>
<feature type="region of interest" description="Disordered" evidence="1">
    <location>
        <begin position="171"/>
        <end position="207"/>
    </location>
</feature>
<name>A0ABT4TJ36_9ACTN</name>
<feature type="domain" description="YcaO" evidence="2">
    <location>
        <begin position="257"/>
        <end position="653"/>
    </location>
</feature>
<proteinExistence type="predicted"/>
<dbReference type="EMBL" id="JAQFWP010000010">
    <property type="protein sequence ID" value="MDA2804381.1"/>
    <property type="molecule type" value="Genomic_DNA"/>
</dbReference>
<evidence type="ECO:0000259" key="2">
    <source>
        <dbReference type="PROSITE" id="PS51664"/>
    </source>
</evidence>
<organism evidence="3 4">
    <name type="scientific">Nocardiopsis suaedae</name>
    <dbReference type="NCBI Taxonomy" id="3018444"/>
    <lineage>
        <taxon>Bacteria</taxon>
        <taxon>Bacillati</taxon>
        <taxon>Actinomycetota</taxon>
        <taxon>Actinomycetes</taxon>
        <taxon>Streptosporangiales</taxon>
        <taxon>Nocardiopsidaceae</taxon>
        <taxon>Nocardiopsis</taxon>
    </lineage>
</organism>
<dbReference type="NCBIfam" id="TIGR03604">
    <property type="entry name" value="TOMM_cyclo_SagD"/>
    <property type="match status" value="1"/>
</dbReference>
<dbReference type="NCBIfam" id="TIGR03882">
    <property type="entry name" value="cyclo_dehyd_2"/>
    <property type="match status" value="1"/>
</dbReference>
<dbReference type="RefSeq" id="WP_270676917.1">
    <property type="nucleotide sequence ID" value="NZ_JAQFWP010000010.1"/>
</dbReference>
<evidence type="ECO:0000313" key="4">
    <source>
        <dbReference type="Proteomes" id="UP001165685"/>
    </source>
</evidence>
<dbReference type="PANTHER" id="PTHR37809:SF1">
    <property type="entry name" value="RIBOSOMAL PROTEIN S12 METHYLTHIOTRANSFERASE ACCESSORY FACTOR YCAO"/>
    <property type="match status" value="1"/>
</dbReference>
<dbReference type="Proteomes" id="UP001165685">
    <property type="component" value="Unassembled WGS sequence"/>
</dbReference>
<dbReference type="InterPro" id="IPR022291">
    <property type="entry name" value="Bacteriocin_synth_cyclodeHase"/>
</dbReference>